<evidence type="ECO:0000259" key="1">
    <source>
        <dbReference type="Pfam" id="PF00135"/>
    </source>
</evidence>
<accession>A0A167UQX6</accession>
<dbReference type="PANTHER" id="PTHR11559">
    <property type="entry name" value="CARBOXYLESTERASE"/>
    <property type="match status" value="1"/>
</dbReference>
<evidence type="ECO:0000313" key="2">
    <source>
        <dbReference type="EMBL" id="OAA61816.1"/>
    </source>
</evidence>
<dbReference type="Gene3D" id="3.40.50.1820">
    <property type="entry name" value="alpha/beta hydrolase"/>
    <property type="match status" value="1"/>
</dbReference>
<proteinExistence type="predicted"/>
<dbReference type="ESTHER" id="9pezi-a0a167uqx6">
    <property type="family name" value="Fungal_carboxylesterase_lipase"/>
</dbReference>
<reference evidence="2 3" key="1">
    <citation type="journal article" date="2016" name="Genome Biol. Evol.">
        <title>Divergent and convergent evolution of fungal pathogenicity.</title>
        <authorList>
            <person name="Shang Y."/>
            <person name="Xiao G."/>
            <person name="Zheng P."/>
            <person name="Cen K."/>
            <person name="Zhan S."/>
            <person name="Wang C."/>
        </authorList>
    </citation>
    <scope>NUCLEOTIDE SEQUENCE [LARGE SCALE GENOMIC DNA]</scope>
    <source>
        <strain evidence="2 3">RCEF 264</strain>
    </source>
</reference>
<dbReference type="SUPFAM" id="SSF53474">
    <property type="entry name" value="alpha/beta-Hydrolases"/>
    <property type="match status" value="1"/>
</dbReference>
<dbReference type="Pfam" id="PF00135">
    <property type="entry name" value="COesterase"/>
    <property type="match status" value="1"/>
</dbReference>
<keyword evidence="3" id="KW-1185">Reference proteome</keyword>
<dbReference type="OrthoDB" id="4861363at2759"/>
<comment type="caution">
    <text evidence="2">The sequence shown here is derived from an EMBL/GenBank/DDBJ whole genome shotgun (WGS) entry which is preliminary data.</text>
</comment>
<dbReference type="EMBL" id="AZHD01000007">
    <property type="protein sequence ID" value="OAA61816.1"/>
    <property type="molecule type" value="Genomic_DNA"/>
</dbReference>
<name>A0A167UQX6_9HYPO</name>
<protein>
    <submittedName>
        <fullName evidence="2">Carboxylesterase, type B</fullName>
    </submittedName>
</protein>
<dbReference type="InterPro" id="IPR002018">
    <property type="entry name" value="CarbesteraseB"/>
</dbReference>
<sequence>MKDHCTNASESGEEVVVRVNTPLGALTALWESVEPEHETRTHFPAEAGSGASSLEDGIVKCLNMQYAEIPFRWAAPRKIATPWHGVRDGTRFGPGCPQIGRPLFDVGGVPMFGHLGKDASGADTMAIRPEQEDEFACLNLNIYSPATRDTSKAEGPEVRSFSRLPVLVWVHGGSYVVGSGSVDAYDGTPLVRRSLAIGSPVVVVTINFRVGVLGFLHSKELAESAAKQLDVPAAFRSTANLGLVDAKYAFDWIKAHIAHFGGDPDNITAVGESAGAGMIHMLSLVPDLHIHIPRIILSSSTCMSIQLLRPAEAQSNFDAICRKLGVPSSDVAVEELRNMTVDKLVEETWFVSSGYRPIWDDITITSDPRHAVFQPELWDESLQSVVLGTCQNEPWIREVALIAKNQEHDIDRVIRSRVPGQSLRQRAARLYGDHRGFSWYQAHMDPLNVPAHNRCSMVLEGHCRYNAPAALFSQSFVGSRGSARQRTLYRYVFGYPTAHWPKGWPVTHTADILPMFLHPGLNDVDRRVAETFADRLLLFTASGVPGAGAGGDKSTHWLPYTTDSKRLNVLTADGNWSLAEENGGVFDLDDVHIRFWEDVVKAILATERRGWPEMAR</sequence>
<dbReference type="STRING" id="1081102.A0A167UQX6"/>
<evidence type="ECO:0000313" key="3">
    <source>
        <dbReference type="Proteomes" id="UP000076874"/>
    </source>
</evidence>
<dbReference type="Proteomes" id="UP000076874">
    <property type="component" value="Unassembled WGS sequence"/>
</dbReference>
<dbReference type="InterPro" id="IPR050309">
    <property type="entry name" value="Type-B_Carboxylest/Lipase"/>
</dbReference>
<gene>
    <name evidence="2" type="ORF">SPI_04675</name>
</gene>
<dbReference type="InterPro" id="IPR029058">
    <property type="entry name" value="AB_hydrolase_fold"/>
</dbReference>
<feature type="domain" description="Carboxylesterase type B" evidence="1">
    <location>
        <begin position="62"/>
        <end position="570"/>
    </location>
</feature>
<dbReference type="AlphaFoldDB" id="A0A167UQX6"/>
<organism evidence="2 3">
    <name type="scientific">Niveomyces insectorum RCEF 264</name>
    <dbReference type="NCBI Taxonomy" id="1081102"/>
    <lineage>
        <taxon>Eukaryota</taxon>
        <taxon>Fungi</taxon>
        <taxon>Dikarya</taxon>
        <taxon>Ascomycota</taxon>
        <taxon>Pezizomycotina</taxon>
        <taxon>Sordariomycetes</taxon>
        <taxon>Hypocreomycetidae</taxon>
        <taxon>Hypocreales</taxon>
        <taxon>Cordycipitaceae</taxon>
        <taxon>Niveomyces</taxon>
    </lineage>
</organism>